<protein>
    <submittedName>
        <fullName evidence="1">Uncharacterized protein</fullName>
    </submittedName>
</protein>
<dbReference type="Proteomes" id="UP001230649">
    <property type="component" value="Unassembled WGS sequence"/>
</dbReference>
<sequence length="1071" mass="116737">MPRAIVQHTPLAIRLTEPITYLRGSATGVDARGRPLSERPDEAPAIIRGLLTLKLNKPSRIRKIEVKLEGKSRTEWPEGIGPRRTETSEENVFISETLTFFTAAQSHSRSRDRRAVSLGPGGRIDEDWGLDEEDEMSGEDGHDDDGLSRGRAGRSGHPDTAERGRLGIGRVQPRSFSAMPEGQRPPFNHTQTQPPTRRQSFDRDIATALHSPTDEVPGAAPGDALRRTSVGDYTNNTPRQSARSEDLFRQRGPSPAYSVRDPLRSSSAFHPRASSLRRGADQPESSSGRPTGGYHYTNDEADLAEESLSPIASADVSAESSRWTSPSGQATSASLTSSPRLNNARPVSPPRRRSSAQGPEFQPVNIHQSLNTPRGSISALPEGSPGSNENRHSISSRSEQNYISVTRPGSRQSSLVEQMPSPQQSPILGSQSQRSRASREGSMSSLRPPALSLGIRRQASGSHLGLNMHSATASQVSIPGHTSQDPIASSSSSLATGSQVGERGRKPSKFSFASVTNTLRNLSKSGATSRSRSRASPMASGLGRQQSHEPPVPALVREPSVIADGRLRRVADENEEFRPFGRGGAGRSPSRSGRASSATRGKDERSESRSRGRHIGLKALTGALKGEDWEEGEAGVHNWKEFRKGTYNYPISFSIPAHCPPTIHADFGSVTYRLKATVVRVGALSPNFVEEQEVILIASPGEDDLEETENVIVERQWEDQLRYLIALSGKAFPIGGQIPMSLRFMPLSKCKIYRLSAMIEEKIDYFALDKRVARHEAVKRYPLMSLKHDGKPPEPLLPILSESTEAIWSSPLAAYAVQAMQGNDTEDDAVASLLDPVGPWYLDTTLQVPDCSSRIRFTSKHAKTNMSISHWLKLIIRVERGDDVAVDAKGRRKQFDIIIETPLHLLDCRSNSQWNSLPTYATDVLPPVAVTGVHCRIHSGGRGGVGQIPLELSAGLINSTTVTRAQSNTRGVRYSPSPAPGVTARSLSAVRSTSERGSSVGGDGSETVEVPDTLLERNIVFDRLVSGQETEAGEEPPTYDEVLQHEVREARSRSRSTRPESRTRSRLVEIE</sequence>
<organism evidence="1 2">
    <name type="scientific">Naganishia adeliensis</name>
    <dbReference type="NCBI Taxonomy" id="92952"/>
    <lineage>
        <taxon>Eukaryota</taxon>
        <taxon>Fungi</taxon>
        <taxon>Dikarya</taxon>
        <taxon>Basidiomycota</taxon>
        <taxon>Agaricomycotina</taxon>
        <taxon>Tremellomycetes</taxon>
        <taxon>Filobasidiales</taxon>
        <taxon>Filobasidiaceae</taxon>
        <taxon>Naganishia</taxon>
    </lineage>
</organism>
<reference evidence="1" key="1">
    <citation type="submission" date="2023-04" db="EMBL/GenBank/DDBJ databases">
        <title>Draft Genome sequencing of Naganishia species isolated from polar environments using Oxford Nanopore Technology.</title>
        <authorList>
            <person name="Leo P."/>
            <person name="Venkateswaran K."/>
        </authorList>
    </citation>
    <scope>NUCLEOTIDE SEQUENCE</scope>
    <source>
        <strain evidence="1">MNA-CCFEE 5262</strain>
    </source>
</reference>
<evidence type="ECO:0000313" key="2">
    <source>
        <dbReference type="Proteomes" id="UP001230649"/>
    </source>
</evidence>
<comment type="caution">
    <text evidence="1">The sequence shown here is derived from an EMBL/GenBank/DDBJ whole genome shotgun (WGS) entry which is preliminary data.</text>
</comment>
<gene>
    <name evidence="1" type="ORF">QFC20_002816</name>
</gene>
<keyword evidence="2" id="KW-1185">Reference proteome</keyword>
<dbReference type="EMBL" id="JASBWS010000022">
    <property type="protein sequence ID" value="KAJ9110775.1"/>
    <property type="molecule type" value="Genomic_DNA"/>
</dbReference>
<proteinExistence type="predicted"/>
<accession>A0ACC2WHX2</accession>
<name>A0ACC2WHX2_9TREE</name>
<evidence type="ECO:0000313" key="1">
    <source>
        <dbReference type="EMBL" id="KAJ9110775.1"/>
    </source>
</evidence>